<evidence type="ECO:0000313" key="1">
    <source>
        <dbReference type="EMBL" id="KIP05252.1"/>
    </source>
</evidence>
<evidence type="ECO:0000313" key="2">
    <source>
        <dbReference type="Proteomes" id="UP000053257"/>
    </source>
</evidence>
<gene>
    <name evidence="1" type="ORF">PHLGIDRAFT_36520</name>
</gene>
<dbReference type="Proteomes" id="UP000053257">
    <property type="component" value="Unassembled WGS sequence"/>
</dbReference>
<organism evidence="1 2">
    <name type="scientific">Phlebiopsis gigantea (strain 11061_1 CR5-6)</name>
    <name type="common">White-rot fungus</name>
    <name type="synonym">Peniophora gigantea</name>
    <dbReference type="NCBI Taxonomy" id="745531"/>
    <lineage>
        <taxon>Eukaryota</taxon>
        <taxon>Fungi</taxon>
        <taxon>Dikarya</taxon>
        <taxon>Basidiomycota</taxon>
        <taxon>Agaricomycotina</taxon>
        <taxon>Agaricomycetes</taxon>
        <taxon>Polyporales</taxon>
        <taxon>Phanerochaetaceae</taxon>
        <taxon>Phlebiopsis</taxon>
    </lineage>
</organism>
<proteinExistence type="predicted"/>
<dbReference type="PANTHER" id="PTHR37171:SF1">
    <property type="entry name" value="SERINE_THREONINE-PROTEIN KINASE YRZF-RELATED"/>
    <property type="match status" value="1"/>
</dbReference>
<dbReference type="HOGENOM" id="CLU_075124_0_0_1"/>
<dbReference type="EMBL" id="KN840548">
    <property type="protein sequence ID" value="KIP05252.1"/>
    <property type="molecule type" value="Genomic_DNA"/>
</dbReference>
<dbReference type="OrthoDB" id="3262759at2759"/>
<name>A0A0C3S4W1_PHLG1</name>
<dbReference type="Gene3D" id="1.10.510.10">
    <property type="entry name" value="Transferase(Phosphotransferase) domain 1"/>
    <property type="match status" value="1"/>
</dbReference>
<dbReference type="AlphaFoldDB" id="A0A0C3S4W1"/>
<evidence type="ECO:0008006" key="3">
    <source>
        <dbReference type="Google" id="ProtNLM"/>
    </source>
</evidence>
<reference evidence="1 2" key="1">
    <citation type="journal article" date="2014" name="PLoS Genet.">
        <title>Analysis of the Phlebiopsis gigantea genome, transcriptome and secretome provides insight into its pioneer colonization strategies of wood.</title>
        <authorList>
            <person name="Hori C."/>
            <person name="Ishida T."/>
            <person name="Igarashi K."/>
            <person name="Samejima M."/>
            <person name="Suzuki H."/>
            <person name="Master E."/>
            <person name="Ferreira P."/>
            <person name="Ruiz-Duenas F.J."/>
            <person name="Held B."/>
            <person name="Canessa P."/>
            <person name="Larrondo L.F."/>
            <person name="Schmoll M."/>
            <person name="Druzhinina I.S."/>
            <person name="Kubicek C.P."/>
            <person name="Gaskell J.A."/>
            <person name="Kersten P."/>
            <person name="St John F."/>
            <person name="Glasner J."/>
            <person name="Sabat G."/>
            <person name="Splinter BonDurant S."/>
            <person name="Syed K."/>
            <person name="Yadav J."/>
            <person name="Mgbeahuruike A.C."/>
            <person name="Kovalchuk A."/>
            <person name="Asiegbu F.O."/>
            <person name="Lackner G."/>
            <person name="Hoffmeister D."/>
            <person name="Rencoret J."/>
            <person name="Gutierrez A."/>
            <person name="Sun H."/>
            <person name="Lindquist E."/>
            <person name="Barry K."/>
            <person name="Riley R."/>
            <person name="Grigoriev I.V."/>
            <person name="Henrissat B."/>
            <person name="Kues U."/>
            <person name="Berka R.M."/>
            <person name="Martinez A.T."/>
            <person name="Covert S.F."/>
            <person name="Blanchette R.A."/>
            <person name="Cullen D."/>
        </authorList>
    </citation>
    <scope>NUCLEOTIDE SEQUENCE [LARGE SCALE GENOMIC DNA]</scope>
    <source>
        <strain evidence="1 2">11061_1 CR5-6</strain>
    </source>
</reference>
<protein>
    <recommendedName>
        <fullName evidence="3">Aminoglycoside phosphotransferase domain-containing protein</fullName>
    </recommendedName>
</protein>
<keyword evidence="2" id="KW-1185">Reference proteome</keyword>
<dbReference type="STRING" id="745531.A0A0C3S4W1"/>
<accession>A0A0C3S4W1</accession>
<sequence>MAHPLNPTLAALLCYPESNPYHATPPVHNLIPKHYEGLEFDTPELKAAAFAIARKHYINVFAVMYGTNPFLIAEEELYDVPLPITNYTAPPTLHEAVLDDNLVLLEQINPLGNVPLFKIDVGGKEMLLKIANREPDRNFEPRRYNSELEEPDYPSLFEREKEAYAHLLHHGVCQKGVVPNCFGWTRLTADHLTCIQNFAGLDGVATTLEDDERPPTGILLEYLEDAERVSLENVTEEVAEKALRGLCDVHAAYVSHGDVHRRNVLVLPDGRVAWIDFDNSACASDSRIWRQHFIEELKRCWGYFYGQLLSDKRIGYRDPWY</sequence>
<dbReference type="PANTHER" id="PTHR37171">
    <property type="entry name" value="SERINE/THREONINE-PROTEIN KINASE YRZF-RELATED"/>
    <property type="match status" value="1"/>
</dbReference>
<dbReference type="InterPro" id="IPR011009">
    <property type="entry name" value="Kinase-like_dom_sf"/>
</dbReference>
<dbReference type="Pfam" id="PF06293">
    <property type="entry name" value="Kdo"/>
    <property type="match status" value="1"/>
</dbReference>
<dbReference type="InterPro" id="IPR052396">
    <property type="entry name" value="Meiotic_Drive_Suppr_Kinase"/>
</dbReference>
<dbReference type="SUPFAM" id="SSF56112">
    <property type="entry name" value="Protein kinase-like (PK-like)"/>
    <property type="match status" value="1"/>
</dbReference>